<proteinExistence type="predicted"/>
<name>A0A2G9S5F7_AQUCT</name>
<keyword evidence="1" id="KW-0812">Transmembrane</keyword>
<keyword evidence="1" id="KW-0472">Membrane</keyword>
<evidence type="ECO:0000256" key="1">
    <source>
        <dbReference type="SAM" id="Phobius"/>
    </source>
</evidence>
<dbReference type="OrthoDB" id="28755at2759"/>
<reference evidence="3" key="1">
    <citation type="journal article" date="2017" name="Nat. Commun.">
        <title>The North American bullfrog draft genome provides insight into hormonal regulation of long noncoding RNA.</title>
        <authorList>
            <person name="Hammond S.A."/>
            <person name="Warren R.L."/>
            <person name="Vandervalk B.P."/>
            <person name="Kucuk E."/>
            <person name="Khan H."/>
            <person name="Gibb E.A."/>
            <person name="Pandoh P."/>
            <person name="Kirk H."/>
            <person name="Zhao Y."/>
            <person name="Jones M."/>
            <person name="Mungall A.J."/>
            <person name="Coope R."/>
            <person name="Pleasance S."/>
            <person name="Moore R.A."/>
            <person name="Holt R.A."/>
            <person name="Round J.M."/>
            <person name="Ohora S."/>
            <person name="Walle B.V."/>
            <person name="Veldhoen N."/>
            <person name="Helbing C.C."/>
            <person name="Birol I."/>
        </authorList>
    </citation>
    <scope>NUCLEOTIDE SEQUENCE [LARGE SCALE GENOMIC DNA]</scope>
</reference>
<feature type="transmembrane region" description="Helical" evidence="1">
    <location>
        <begin position="151"/>
        <end position="175"/>
    </location>
</feature>
<feature type="transmembrane region" description="Helical" evidence="1">
    <location>
        <begin position="50"/>
        <end position="72"/>
    </location>
</feature>
<dbReference type="Proteomes" id="UP000228934">
    <property type="component" value="Unassembled WGS sequence"/>
</dbReference>
<evidence type="ECO:0000313" key="3">
    <source>
        <dbReference type="Proteomes" id="UP000228934"/>
    </source>
</evidence>
<gene>
    <name evidence="2" type="ORF">AB205_0070710</name>
</gene>
<organism evidence="2 3">
    <name type="scientific">Aquarana catesbeiana</name>
    <name type="common">American bullfrog</name>
    <name type="synonym">Rana catesbeiana</name>
    <dbReference type="NCBI Taxonomy" id="8400"/>
    <lineage>
        <taxon>Eukaryota</taxon>
        <taxon>Metazoa</taxon>
        <taxon>Chordata</taxon>
        <taxon>Craniata</taxon>
        <taxon>Vertebrata</taxon>
        <taxon>Euteleostomi</taxon>
        <taxon>Amphibia</taxon>
        <taxon>Batrachia</taxon>
        <taxon>Anura</taxon>
        <taxon>Neobatrachia</taxon>
        <taxon>Ranoidea</taxon>
        <taxon>Ranidae</taxon>
        <taxon>Aquarana</taxon>
    </lineage>
</organism>
<dbReference type="EMBL" id="KV925198">
    <property type="protein sequence ID" value="PIO35408.1"/>
    <property type="molecule type" value="Genomic_DNA"/>
</dbReference>
<keyword evidence="3" id="KW-1185">Reference proteome</keyword>
<dbReference type="AlphaFoldDB" id="A0A2G9S5F7"/>
<protein>
    <submittedName>
        <fullName evidence="2">Uncharacterized protein</fullName>
    </submittedName>
</protein>
<sequence>MPAKKSSTILLTLPGPAQHKWLPLALHFKKPCWVVLKLGNAKLLGNSFEVVKSIVFFFFSLLFLQTAIIYFIDQNIVGSFNASYPIGVFTYSGGGQQQTLSRCNLMFIRVLLKRAVFCLDTDSLGRCYKPLFDSQNPLNCGNISMLHTCDIVLYFIFVQYTIGGVLSNIALLFLCKKKKKSIGSSLRNKYWGYFLYCRKKKSAFF</sequence>
<evidence type="ECO:0000313" key="2">
    <source>
        <dbReference type="EMBL" id="PIO35408.1"/>
    </source>
</evidence>
<keyword evidence="1" id="KW-1133">Transmembrane helix</keyword>
<accession>A0A2G9S5F7</accession>